<protein>
    <submittedName>
        <fullName evidence="4">Glucokinase</fullName>
        <ecNumber evidence="4">2.7.1.2</ecNumber>
    </submittedName>
</protein>
<dbReference type="Gene3D" id="3.30.420.40">
    <property type="match status" value="1"/>
</dbReference>
<gene>
    <name evidence="4" type="primary">glk1</name>
    <name evidence="4" type="ordered locus">azo1800</name>
</gene>
<comment type="similarity">
    <text evidence="3">Belongs to the bacterial glucokinase family.</text>
</comment>
<sequence length="323" mass="33252">MILCGDIGATKSLLGLAEARGGAIHIKLVRRYENREWPGFGELVDDFLAEAAAARGEAVELTVAGFGIAGPVGPDGVHMTNLDWYIGPGPLRSVLGGAPVRLLNDFEASALGIGDLGGDGCLPLQPAPALSTAPQLVIGAGSGLGVALRVPTANGVVVVPGEGGHVGYAPRNEEQLALWRQLRAGSGRLSVEHVVSGPGLGRIYEWLAETRASTGPCGELVWERAVEGNLHARHAIDLFLDSYGAVAGDFALATLARGGVYLTGGIGPRLLTAPAAAARFLAAFRDKAPHGALMTQMPVHLVVDDKLPLLGAARAATDLLPTA</sequence>
<dbReference type="InterPro" id="IPR043129">
    <property type="entry name" value="ATPase_NBD"/>
</dbReference>
<keyword evidence="1 4" id="KW-0808">Transferase</keyword>
<dbReference type="HOGENOM" id="CLU_042582_1_0_4"/>
<dbReference type="EMBL" id="AM406670">
    <property type="protein sequence ID" value="CAL94417.1"/>
    <property type="molecule type" value="Genomic_DNA"/>
</dbReference>
<accession>A1K6G2</accession>
<dbReference type="AlphaFoldDB" id="A1K6G2"/>
<organism evidence="4 5">
    <name type="scientific">Azoarcus sp. (strain BH72)</name>
    <dbReference type="NCBI Taxonomy" id="418699"/>
    <lineage>
        <taxon>Bacteria</taxon>
        <taxon>Pseudomonadati</taxon>
        <taxon>Pseudomonadota</taxon>
        <taxon>Betaproteobacteria</taxon>
        <taxon>Rhodocyclales</taxon>
        <taxon>Zoogloeaceae</taxon>
        <taxon>Azoarcus</taxon>
    </lineage>
</organism>
<keyword evidence="5" id="KW-1185">Reference proteome</keyword>
<dbReference type="InterPro" id="IPR003836">
    <property type="entry name" value="Glucokinase"/>
</dbReference>
<dbReference type="GO" id="GO:0006096">
    <property type="term" value="P:glycolytic process"/>
    <property type="evidence" value="ECO:0007669"/>
    <property type="project" value="InterPro"/>
</dbReference>
<proteinExistence type="inferred from homology"/>
<evidence type="ECO:0000256" key="3">
    <source>
        <dbReference type="RuleBase" id="RU004046"/>
    </source>
</evidence>
<dbReference type="RefSeq" id="WP_011765533.1">
    <property type="nucleotide sequence ID" value="NC_008702.1"/>
</dbReference>
<keyword evidence="2" id="KW-0418">Kinase</keyword>
<evidence type="ECO:0000313" key="4">
    <source>
        <dbReference type="EMBL" id="CAL94417.1"/>
    </source>
</evidence>
<dbReference type="CDD" id="cd24008">
    <property type="entry name" value="ASKHA_NBD_GLK"/>
    <property type="match status" value="1"/>
</dbReference>
<dbReference type="GO" id="GO:0005536">
    <property type="term" value="F:D-glucose binding"/>
    <property type="evidence" value="ECO:0007669"/>
    <property type="project" value="InterPro"/>
</dbReference>
<dbReference type="KEGG" id="azo:azo1800"/>
<dbReference type="Gene3D" id="3.40.367.20">
    <property type="match status" value="1"/>
</dbReference>
<dbReference type="SUPFAM" id="SSF53067">
    <property type="entry name" value="Actin-like ATPase domain"/>
    <property type="match status" value="1"/>
</dbReference>
<dbReference type="STRING" id="62928.azo1800"/>
<dbReference type="GO" id="GO:0004340">
    <property type="term" value="F:glucokinase activity"/>
    <property type="evidence" value="ECO:0007669"/>
    <property type="project" value="UniProtKB-EC"/>
</dbReference>
<dbReference type="PANTHER" id="PTHR47363">
    <property type="entry name" value="GLUCOKINASE"/>
    <property type="match status" value="1"/>
</dbReference>
<dbReference type="eggNOG" id="COG0837">
    <property type="taxonomic scope" value="Bacteria"/>
</dbReference>
<evidence type="ECO:0000256" key="1">
    <source>
        <dbReference type="ARBA" id="ARBA00022679"/>
    </source>
</evidence>
<dbReference type="PANTHER" id="PTHR47363:SF1">
    <property type="entry name" value="GLUCOKINASE"/>
    <property type="match status" value="1"/>
</dbReference>
<reference evidence="4 5" key="1">
    <citation type="journal article" date="2006" name="Nat. Biotechnol.">
        <title>Complete genome of the mutualistic, N2-fixing grass endophyte Azoarcus sp. strain BH72.</title>
        <authorList>
            <person name="Krause A."/>
            <person name="Ramakumar A."/>
            <person name="Bartels D."/>
            <person name="Battistoni F."/>
            <person name="Bekel T."/>
            <person name="Boch J."/>
            <person name="Boehm M."/>
            <person name="Friedrich F."/>
            <person name="Hurek T."/>
            <person name="Krause L."/>
            <person name="Linke B."/>
            <person name="McHardy A.C."/>
            <person name="Sarkar A."/>
            <person name="Schneiker S."/>
            <person name="Syed A.A."/>
            <person name="Thauer R."/>
            <person name="Vorhoelter F.-J."/>
            <person name="Weidner S."/>
            <person name="Puehler A."/>
            <person name="Reinhold-Hurek B."/>
            <person name="Kaiser O."/>
            <person name="Goesmann A."/>
        </authorList>
    </citation>
    <scope>NUCLEOTIDE SEQUENCE [LARGE SCALE GENOMIC DNA]</scope>
    <source>
        <strain evidence="4 5">BH72</strain>
    </source>
</reference>
<evidence type="ECO:0000256" key="2">
    <source>
        <dbReference type="ARBA" id="ARBA00022777"/>
    </source>
</evidence>
<dbReference type="EC" id="2.7.1.2" evidence="4"/>
<evidence type="ECO:0000313" key="5">
    <source>
        <dbReference type="Proteomes" id="UP000002588"/>
    </source>
</evidence>
<dbReference type="GO" id="GO:0005524">
    <property type="term" value="F:ATP binding"/>
    <property type="evidence" value="ECO:0007669"/>
    <property type="project" value="InterPro"/>
</dbReference>
<dbReference type="Proteomes" id="UP000002588">
    <property type="component" value="Chromosome"/>
</dbReference>
<name>A1K6G2_AZOSB</name>
<dbReference type="Pfam" id="PF02685">
    <property type="entry name" value="Glucokinase"/>
    <property type="match status" value="1"/>
</dbReference>